<dbReference type="PANTHER" id="PTHR11731:SF202">
    <property type="entry name" value="DIPEPTIDYL PEPTIDASE FAMILY MEMBER 2"/>
    <property type="match status" value="1"/>
</dbReference>
<evidence type="ECO:0000256" key="3">
    <source>
        <dbReference type="ARBA" id="ARBA00058505"/>
    </source>
</evidence>
<dbReference type="Pfam" id="PF00930">
    <property type="entry name" value="DPPIV_N"/>
    <property type="match status" value="1"/>
</dbReference>
<dbReference type="Gene3D" id="3.40.50.1820">
    <property type="entry name" value="alpha/beta hydrolase"/>
    <property type="match status" value="1"/>
</dbReference>
<keyword evidence="4" id="KW-0472">Membrane</keyword>
<keyword evidence="4" id="KW-1133">Transmembrane helix</keyword>
<evidence type="ECO:0000259" key="6">
    <source>
        <dbReference type="Pfam" id="PF00930"/>
    </source>
</evidence>
<keyword evidence="7" id="KW-1185">Reference proteome</keyword>
<evidence type="ECO:0000256" key="2">
    <source>
        <dbReference type="ARBA" id="ARBA00023180"/>
    </source>
</evidence>
<dbReference type="Pfam" id="PF00326">
    <property type="entry name" value="Peptidase_S9"/>
    <property type="match status" value="1"/>
</dbReference>
<feature type="transmembrane region" description="Helical" evidence="4">
    <location>
        <begin position="48"/>
        <end position="71"/>
    </location>
</feature>
<dbReference type="GO" id="GO:0006508">
    <property type="term" value="P:proteolysis"/>
    <property type="evidence" value="ECO:0007669"/>
    <property type="project" value="InterPro"/>
</dbReference>
<dbReference type="GO" id="GO:0005886">
    <property type="term" value="C:plasma membrane"/>
    <property type="evidence" value="ECO:0007669"/>
    <property type="project" value="TreeGrafter"/>
</dbReference>
<proteinExistence type="inferred from homology"/>
<dbReference type="SUPFAM" id="SSF53474">
    <property type="entry name" value="alpha/beta-Hydrolases"/>
    <property type="match status" value="1"/>
</dbReference>
<dbReference type="Gene3D" id="2.140.10.30">
    <property type="entry name" value="Dipeptidylpeptidase IV, N-terminal domain"/>
    <property type="match status" value="1"/>
</dbReference>
<protein>
    <submittedName>
        <fullName evidence="8">Uncharacterized protein</fullName>
    </submittedName>
</protein>
<dbReference type="AlphaFoldDB" id="A0A914D268"/>
<evidence type="ECO:0000259" key="5">
    <source>
        <dbReference type="Pfam" id="PF00326"/>
    </source>
</evidence>
<dbReference type="InterPro" id="IPR029058">
    <property type="entry name" value="AB_hydrolase_fold"/>
</dbReference>
<evidence type="ECO:0000256" key="4">
    <source>
        <dbReference type="SAM" id="Phobius"/>
    </source>
</evidence>
<organism evidence="7 8">
    <name type="scientific">Acrobeloides nanus</name>
    <dbReference type="NCBI Taxonomy" id="290746"/>
    <lineage>
        <taxon>Eukaryota</taxon>
        <taxon>Metazoa</taxon>
        <taxon>Ecdysozoa</taxon>
        <taxon>Nematoda</taxon>
        <taxon>Chromadorea</taxon>
        <taxon>Rhabditida</taxon>
        <taxon>Tylenchina</taxon>
        <taxon>Cephalobomorpha</taxon>
        <taxon>Cephaloboidea</taxon>
        <taxon>Cephalobidae</taxon>
        <taxon>Acrobeloides</taxon>
    </lineage>
</organism>
<keyword evidence="2" id="KW-0325">Glycoprotein</keyword>
<sequence>MLLVPCDSCGIMVCNASSRSSSNNYNAHAEDQFDSGGKTRKKFRKRCFQIFIVIFAIVVVLCVAAAVAVILTQKPVDFEDIGAFTYGESVPNGSLPFRSTHRRFPNDSGRNTMDDFINGPQPISEYFAKWLQNDTLIMKGPESYVKVNTNKVHSILSEQEVFIRGDQLDGKDGSSLAKFNADSKYVTIAKSINQVYRHSSKALYEVAEIQNGILKNRIPVGPLSTGNEPVQLLEWNPAPGAVDFVFVYENNIYYQANPMDRASATQITWNGAQFRYHGISDWLYEEEIFSSSKALWWSISGNYLAYAMFDDRNVTKIQVPHYNPHLLYPTYHQIPYPKAGAPNQPAVFLWIWNKMMNSTQMILPPSDLFGKDADPFGSYYVFSTDWIMLEKNGEKVEYLIVVWANRNQNFVILSVCQYGLKCKTHLRLQFTVREMNMWAEPQDFKIKFFSKSGFFIILPREHSDGNVYNHVAHIAVTIEGKYYPVSGYHGGAYDVNEIVGYDKERDEIFFESRGGTLGEMHLFRVPHASESDGVAPQCISCLIGECKWAKANFAPSGQQFLLFCSAPYRNSDIYLKKTKNILENYIIKDNTSTFNPSYEIPQIKHDTVMMSSNLEAHVKLMLPPKFNPKFSYPVLLHLYAGPNSALVNYQNPSSMLTYFASSRQYVVINIDGRGSSHRGWRMRQPLYKKLGGPEIDDQIEVIKSLLKNHSFLDPERVASFGWSYGGFASAHIAARDAGTTLKCAVAVAPVTDFRFYDSAYTERYMLQPSENAQGYDAGSLLNKTLVDNIKHVKFLLAHGEADDNVHYQNSALLSKALQEANVHFTQLVYANQDHSISQTFMHLLSEIDRFLYEDCFKLSYY</sequence>
<dbReference type="GO" id="GO:0008239">
    <property type="term" value="F:dipeptidyl-peptidase activity"/>
    <property type="evidence" value="ECO:0007669"/>
    <property type="project" value="TreeGrafter"/>
</dbReference>
<dbReference type="InterPro" id="IPR002469">
    <property type="entry name" value="Peptidase_S9B_N"/>
</dbReference>
<name>A0A914D268_9BILA</name>
<feature type="domain" description="Dipeptidylpeptidase IV N-terminal" evidence="6">
    <location>
        <begin position="181"/>
        <end position="567"/>
    </location>
</feature>
<comment type="function">
    <text evidence="3">Removes N-terminal dipeptides sequentially from polypeptides. Essential for control of distal tip cell migration.</text>
</comment>
<dbReference type="GO" id="GO:0008236">
    <property type="term" value="F:serine-type peptidase activity"/>
    <property type="evidence" value="ECO:0007669"/>
    <property type="project" value="InterPro"/>
</dbReference>
<dbReference type="Proteomes" id="UP000887540">
    <property type="component" value="Unplaced"/>
</dbReference>
<comment type="similarity">
    <text evidence="1">Belongs to the peptidase S9B family. DPPIV subfamily.</text>
</comment>
<evidence type="ECO:0000313" key="8">
    <source>
        <dbReference type="WBParaSite" id="ACRNAN_scaffold1772.g23022.t1"/>
    </source>
</evidence>
<dbReference type="WBParaSite" id="ACRNAN_scaffold1772.g23022.t1">
    <property type="protein sequence ID" value="ACRNAN_scaffold1772.g23022.t1"/>
    <property type="gene ID" value="ACRNAN_scaffold1772.g23022"/>
</dbReference>
<dbReference type="InterPro" id="IPR050278">
    <property type="entry name" value="Serine_Prot_S9B/DPPIV"/>
</dbReference>
<keyword evidence="4" id="KW-0812">Transmembrane</keyword>
<evidence type="ECO:0000313" key="7">
    <source>
        <dbReference type="Proteomes" id="UP000887540"/>
    </source>
</evidence>
<feature type="domain" description="Peptidase S9 prolyl oligopeptidase catalytic" evidence="5">
    <location>
        <begin position="657"/>
        <end position="851"/>
    </location>
</feature>
<dbReference type="FunFam" id="3.40.50.1820:FF:000003">
    <property type="entry name" value="Dipeptidyl peptidase 4"/>
    <property type="match status" value="1"/>
</dbReference>
<dbReference type="InterPro" id="IPR001375">
    <property type="entry name" value="Peptidase_S9_cat"/>
</dbReference>
<accession>A0A914D268</accession>
<evidence type="ECO:0000256" key="1">
    <source>
        <dbReference type="ARBA" id="ARBA00010036"/>
    </source>
</evidence>
<reference evidence="8" key="1">
    <citation type="submission" date="2022-11" db="UniProtKB">
        <authorList>
            <consortium name="WormBaseParasite"/>
        </authorList>
    </citation>
    <scope>IDENTIFICATION</scope>
</reference>
<dbReference type="SUPFAM" id="SSF82171">
    <property type="entry name" value="DPP6 N-terminal domain-like"/>
    <property type="match status" value="1"/>
</dbReference>
<dbReference type="PANTHER" id="PTHR11731">
    <property type="entry name" value="PROTEASE FAMILY S9B,C DIPEPTIDYL-PEPTIDASE IV-RELATED"/>
    <property type="match status" value="1"/>
</dbReference>